<dbReference type="GO" id="GO:0004674">
    <property type="term" value="F:protein serine/threonine kinase activity"/>
    <property type="evidence" value="ECO:0007669"/>
    <property type="project" value="UniProtKB-KW"/>
</dbReference>
<keyword evidence="1" id="KW-0808">Transferase</keyword>
<reference evidence="7" key="1">
    <citation type="submission" date="2006-08" db="EMBL/GenBank/DDBJ databases">
        <title>Complete sequence of Chromosome1 of Shewanella sp. MR-7.</title>
        <authorList>
            <consortium name="US DOE Joint Genome Institute"/>
            <person name="Copeland A."/>
            <person name="Lucas S."/>
            <person name="Lapidus A."/>
            <person name="Barry K."/>
            <person name="Detter J.C."/>
            <person name="Glavina del Rio T."/>
            <person name="Hammon N."/>
            <person name="Israni S."/>
            <person name="Dalin E."/>
            <person name="Tice H."/>
            <person name="Pitluck S."/>
            <person name="Kiss H."/>
            <person name="Brettin T."/>
            <person name="Bruce D."/>
            <person name="Han C."/>
            <person name="Tapia R."/>
            <person name="Gilna P."/>
            <person name="Schmutz J."/>
            <person name="Larimer F."/>
            <person name="Land M."/>
            <person name="Hauser L."/>
            <person name="Kyrpides N."/>
            <person name="Mikhailova N."/>
            <person name="Nealson K."/>
            <person name="Konstantinidis K."/>
            <person name="Klappenbach J."/>
            <person name="Tiedje J."/>
            <person name="Richardson P."/>
        </authorList>
    </citation>
    <scope>NUCLEOTIDE SEQUENCE</scope>
    <source>
        <strain evidence="7">MR-7</strain>
    </source>
</reference>
<dbReference type="KEGG" id="shm:Shewmr7_1626"/>
<dbReference type="CDD" id="cd14014">
    <property type="entry name" value="STKc_PknB_like"/>
    <property type="match status" value="1"/>
</dbReference>
<feature type="binding site" evidence="5">
    <location>
        <position position="107"/>
    </location>
    <ligand>
        <name>ATP</name>
        <dbReference type="ChEBI" id="CHEBI:30616"/>
    </ligand>
</feature>
<dbReference type="SUPFAM" id="SSF56112">
    <property type="entry name" value="Protein kinase-like (PK-like)"/>
    <property type="match status" value="1"/>
</dbReference>
<dbReference type="Pfam" id="PF00069">
    <property type="entry name" value="Pkinase"/>
    <property type="match status" value="1"/>
</dbReference>
<evidence type="ECO:0000256" key="2">
    <source>
        <dbReference type="ARBA" id="ARBA00022741"/>
    </source>
</evidence>
<organism evidence="7">
    <name type="scientific">Shewanella sp. (strain MR-7)</name>
    <dbReference type="NCBI Taxonomy" id="60481"/>
    <lineage>
        <taxon>Bacteria</taxon>
        <taxon>Pseudomonadati</taxon>
        <taxon>Pseudomonadota</taxon>
        <taxon>Gammaproteobacteria</taxon>
        <taxon>Alteromonadales</taxon>
        <taxon>Shewanellaceae</taxon>
        <taxon>Shewanella</taxon>
    </lineage>
</organism>
<dbReference type="InterPro" id="IPR011009">
    <property type="entry name" value="Kinase-like_dom_sf"/>
</dbReference>
<dbReference type="PROSITE" id="PS50011">
    <property type="entry name" value="PROTEIN_KINASE_DOM"/>
    <property type="match status" value="1"/>
</dbReference>
<sequence length="941" mass="105255">MSSLYEHYSYLMELTPTKQQDYLQTLKTEDEALYQQLRAMLDVPSLNATAVFQAGIQQAAEGIVDILHEGDIVGKYKVIRQIGQGGMGHVYLGERQDGTYSQVVAIKAVPLALMSAEAGSLFNYEAQALASLSHPNVVTILDAGQDSNGIAYVVMPYIQGESITQYCNKLASVSDKVRVFIQVLDGIIHSHANQVLHRDIKPDNILVDDEGRVHVIDFGISKLMGEQGNRNQFYLNALSFEYASPEQKAGEKVTVASDIYSLGRVLNILVPDDKIIGRIAAKASATQIEERYQTVAELKTELFNYLASRPILAYPSRGYNTGLWFKRHRLAVSMTIGLCIAGSVTGYHYYEAKLESMQQAQLADSNLKLAEAMLAQVDVKVVSEIERQRALVESASHVELNLLPKAQAVRFTLSLMEANKVIGDYAKARLESDKLIKLTSGLPEYSTEHLIATKFQLELDIMDNRHQDIEKRLAMLNDAVASLPNTGDNRLFALVDWEIGSAPLSNKAYHQLFQSVIPHLTAKNINQEILLQHVSIIASSTVLDQDKLQQLEALLDKSESDIASVSAKHWASLLHDWYIMSNLQGKQSVENLNHRIVSNTGLLNSLYDNKHPSVYVLAILAKQSASINRFKLGDIIDEIYNSVDADTLPAVYRTNYFIIELTNAISERRFADAYQVMLTVSPELSSYGENALNYYLQFSVFANAFDKQELYLNQLHLLSEHYKAKGNIGHAGYFAYSQCSSSAKQFEPDILDIQNGLNACNEALAFYQKHYGEASNFYILSLISKLQLQIQLGDTADVETLINMLEPKFADITYPATQVIYLKTMALAHLALKDLDAADELINKLSNLANVTSYDLLLVKLERLQSAGEQFDVKTELDKVGYLNCDVLSKDQLHRLKRYVSDDEFNTLDLCPNSVSWNDFAKLPEQTLKIYSSVDDFISYL</sequence>
<dbReference type="SMART" id="SM00220">
    <property type="entry name" value="S_TKc"/>
    <property type="match status" value="1"/>
</dbReference>
<dbReference type="InterPro" id="IPR017441">
    <property type="entry name" value="Protein_kinase_ATP_BS"/>
</dbReference>
<dbReference type="PANTHER" id="PTHR43289">
    <property type="entry name" value="MITOGEN-ACTIVATED PROTEIN KINASE KINASE KINASE 20-RELATED"/>
    <property type="match status" value="1"/>
</dbReference>
<keyword evidence="7" id="KW-0723">Serine/threonine-protein kinase</keyword>
<dbReference type="InterPro" id="IPR008271">
    <property type="entry name" value="Ser/Thr_kinase_AS"/>
</dbReference>
<proteinExistence type="predicted"/>
<evidence type="ECO:0000256" key="4">
    <source>
        <dbReference type="ARBA" id="ARBA00022840"/>
    </source>
</evidence>
<dbReference type="Gene3D" id="3.30.200.20">
    <property type="entry name" value="Phosphorylase Kinase, domain 1"/>
    <property type="match status" value="1"/>
</dbReference>
<dbReference type="InterPro" id="IPR000719">
    <property type="entry name" value="Prot_kinase_dom"/>
</dbReference>
<keyword evidence="4 5" id="KW-0067">ATP-binding</keyword>
<dbReference type="Gene3D" id="1.10.510.10">
    <property type="entry name" value="Transferase(Phosphotransferase) domain 1"/>
    <property type="match status" value="1"/>
</dbReference>
<accession>Q0HW84</accession>
<feature type="domain" description="Protein kinase" evidence="6">
    <location>
        <begin position="76"/>
        <end position="331"/>
    </location>
</feature>
<keyword evidence="3 7" id="KW-0418">Kinase</keyword>
<dbReference type="PANTHER" id="PTHR43289:SF34">
    <property type="entry name" value="SERINE_THREONINE-PROTEIN KINASE YBDM-RELATED"/>
    <property type="match status" value="1"/>
</dbReference>
<dbReference type="AlphaFoldDB" id="Q0HW84"/>
<protein>
    <submittedName>
        <fullName evidence="7">Serine/threonine protein kinase</fullName>
    </submittedName>
</protein>
<evidence type="ECO:0000256" key="1">
    <source>
        <dbReference type="ARBA" id="ARBA00022679"/>
    </source>
</evidence>
<dbReference type="PROSITE" id="PS00108">
    <property type="entry name" value="PROTEIN_KINASE_ST"/>
    <property type="match status" value="1"/>
</dbReference>
<evidence type="ECO:0000256" key="5">
    <source>
        <dbReference type="PROSITE-ProRule" id="PRU10141"/>
    </source>
</evidence>
<name>Q0HW84_SHESR</name>
<evidence type="ECO:0000259" key="6">
    <source>
        <dbReference type="PROSITE" id="PS50011"/>
    </source>
</evidence>
<gene>
    <name evidence="7" type="ordered locus">Shewmr7_1626</name>
</gene>
<dbReference type="HOGENOM" id="CLU_311882_0_0_6"/>
<evidence type="ECO:0000256" key="3">
    <source>
        <dbReference type="ARBA" id="ARBA00022777"/>
    </source>
</evidence>
<dbReference type="GO" id="GO:0005524">
    <property type="term" value="F:ATP binding"/>
    <property type="evidence" value="ECO:0007669"/>
    <property type="project" value="UniProtKB-UniRule"/>
</dbReference>
<keyword evidence="2 5" id="KW-0547">Nucleotide-binding</keyword>
<dbReference type="EMBL" id="CP000444">
    <property type="protein sequence ID" value="ABI42621.1"/>
    <property type="molecule type" value="Genomic_DNA"/>
</dbReference>
<dbReference type="PROSITE" id="PS00107">
    <property type="entry name" value="PROTEIN_KINASE_ATP"/>
    <property type="match status" value="1"/>
</dbReference>
<evidence type="ECO:0000313" key="7">
    <source>
        <dbReference type="EMBL" id="ABI42621.1"/>
    </source>
</evidence>